<protein>
    <recommendedName>
        <fullName evidence="9">Rab3 GTPase-activating protein non-catalytic subunit</fullName>
    </recommendedName>
</protein>
<feature type="domain" description="Rab3GAP regulatory subunit C-terminal" evidence="6">
    <location>
        <begin position="907"/>
        <end position="1210"/>
    </location>
</feature>
<dbReference type="Pfam" id="PF14656">
    <property type="entry name" value="RAB3GAP2_C"/>
    <property type="match status" value="2"/>
</dbReference>
<evidence type="ECO:0000256" key="1">
    <source>
        <dbReference type="ARBA" id="ARBA00004496"/>
    </source>
</evidence>
<dbReference type="InterPro" id="IPR026059">
    <property type="entry name" value="Rab3GAP2"/>
</dbReference>
<evidence type="ECO:0008006" key="9">
    <source>
        <dbReference type="Google" id="ProtNLM"/>
    </source>
</evidence>
<dbReference type="InterPro" id="IPR029257">
    <property type="entry name" value="RAB3GAP2_C"/>
</dbReference>
<comment type="similarity">
    <text evidence="2">Belongs to the Rab3-GAP regulatory subunit family.</text>
</comment>
<evidence type="ECO:0000256" key="2">
    <source>
        <dbReference type="ARBA" id="ARBA00008153"/>
    </source>
</evidence>
<feature type="domain" description="Rab3GAP regulatory subunit C-terminal" evidence="6">
    <location>
        <begin position="1259"/>
        <end position="1459"/>
    </location>
</feature>
<evidence type="ECO:0000313" key="8">
    <source>
        <dbReference type="Proteomes" id="UP001620626"/>
    </source>
</evidence>
<gene>
    <name evidence="7" type="ORF">niasHT_037054</name>
</gene>
<proteinExistence type="inferred from homology"/>
<dbReference type="GO" id="GO:0005096">
    <property type="term" value="F:GTPase activator activity"/>
    <property type="evidence" value="ECO:0007669"/>
    <property type="project" value="UniProtKB-KW"/>
</dbReference>
<dbReference type="PANTHER" id="PTHR12472">
    <property type="entry name" value="RAB3-GAP REGULATORY DOMAIN"/>
    <property type="match status" value="1"/>
</dbReference>
<dbReference type="EMBL" id="JBICBT010001126">
    <property type="protein sequence ID" value="KAL3081876.1"/>
    <property type="molecule type" value="Genomic_DNA"/>
</dbReference>
<dbReference type="PANTHER" id="PTHR12472:SF0">
    <property type="entry name" value="RAB3 GTPASE-ACTIVATING PROTEIN NON-CATALYTIC SUBUNIT"/>
    <property type="match status" value="1"/>
</dbReference>
<keyword evidence="8" id="KW-1185">Reference proteome</keyword>
<dbReference type="InterPro" id="IPR032839">
    <property type="entry name" value="RAB3GAP_N"/>
</dbReference>
<keyword evidence="4" id="KW-0963">Cytoplasm</keyword>
<dbReference type="Proteomes" id="UP001620626">
    <property type="component" value="Unassembled WGS sequence"/>
</dbReference>
<evidence type="ECO:0000256" key="4">
    <source>
        <dbReference type="ARBA" id="ARBA00022490"/>
    </source>
</evidence>
<evidence type="ECO:0000313" key="7">
    <source>
        <dbReference type="EMBL" id="KAL3081876.1"/>
    </source>
</evidence>
<evidence type="ECO:0000256" key="3">
    <source>
        <dbReference type="ARBA" id="ARBA00022468"/>
    </source>
</evidence>
<accession>A0ABD2IRE2</accession>
<reference evidence="7 8" key="1">
    <citation type="submission" date="2024-10" db="EMBL/GenBank/DDBJ databases">
        <authorList>
            <person name="Kim D."/>
        </authorList>
    </citation>
    <scope>NUCLEOTIDE SEQUENCE [LARGE SCALE GENOMIC DNA]</scope>
    <source>
        <strain evidence="7">BH-2024</strain>
    </source>
</reference>
<name>A0ABD2IRE2_9BILA</name>
<feature type="domain" description="Rab3-GAP regulatory subunit N-terminal" evidence="5">
    <location>
        <begin position="100"/>
        <end position="517"/>
    </location>
</feature>
<dbReference type="GO" id="GO:0005737">
    <property type="term" value="C:cytoplasm"/>
    <property type="evidence" value="ECO:0007669"/>
    <property type="project" value="UniProtKB-SubCell"/>
</dbReference>
<evidence type="ECO:0000259" key="6">
    <source>
        <dbReference type="Pfam" id="PF14656"/>
    </source>
</evidence>
<evidence type="ECO:0000259" key="5">
    <source>
        <dbReference type="Pfam" id="PF14655"/>
    </source>
</evidence>
<organism evidence="7 8">
    <name type="scientific">Heterodera trifolii</name>
    <dbReference type="NCBI Taxonomy" id="157864"/>
    <lineage>
        <taxon>Eukaryota</taxon>
        <taxon>Metazoa</taxon>
        <taxon>Ecdysozoa</taxon>
        <taxon>Nematoda</taxon>
        <taxon>Chromadorea</taxon>
        <taxon>Rhabditida</taxon>
        <taxon>Tylenchina</taxon>
        <taxon>Tylenchomorpha</taxon>
        <taxon>Tylenchoidea</taxon>
        <taxon>Heteroderidae</taxon>
        <taxon>Heteroderinae</taxon>
        <taxon>Heterodera</taxon>
    </lineage>
</organism>
<comment type="subcellular location">
    <subcellularLocation>
        <location evidence="1">Cytoplasm</location>
    </subcellularLocation>
</comment>
<dbReference type="Pfam" id="PF14655">
    <property type="entry name" value="RAB3GAP2_N"/>
    <property type="match status" value="1"/>
</dbReference>
<sequence length="1532" mass="172784">MLHNTLSCKARCSVDTIISIEKFLNRDITIRNSAEKKDDRRKNLNESLLYPPEDLNEYSFETEDEDEREGEGSASAELLNWGNFADEFEGTNFEMVRKRWLRKSLISMSMNMDILVICTAQKFVILERSKRPTDGLNSMEMAARVEIERGDDRTFILSLAVFGVQPPQSNSSSQSLTTDWTCICIGLSTGELMFYTERGTLIFTERCANCPILSLRLGHSILPGNQELVALTSAAKLVIIEGLSLYTTLRTARAQIARGDRSFSEICGSLQLNAHQLKLDRYEHVGDFQSIGLTRPGTFDQYMSAFYSAGRSENVYRSQLPIYAQYLCTPATKKKTDSGENSEFVSFLWHDTQPVVGTLSDAIFSLTSHITNNIPSFGFRSFTGLGTSRKDRSVKKSAADVRTNWMPIKSILRDGKRSADRTFIAPTPGWPFVAVSDNYGRIVLINTRIRRIIRIWKGYRQARCAWIETVSTSRTTPMKKALFLAIFAPKRGLLEIWSMLNGPRVLAFQVEEGSRLLSLPVVHSGILFGGSDVRETEAQEASGRAGAVFLTPDGLLYSVDVPFYLSALSTSATSIYDEHLIKEFNLEHFMIKTGNENADNESDVDLEKLAEFALRIKTNLAKQRFLEALIISSRGTTTKKSEAGSKKGRTLISVRSLRELVNRMVGNDKIATDKSESDCKQQSSVFPYLLALHSAIDFYSIFDDKFSDCKSTDDQPIADCEIDGCVKHLPQIQCDRTNPLLAKALSILEFISANNGSLSIASSLSNIANCRLELNDFLGFFNLNLYQTFDNNAQIGTSITAKYDENNLSPKIPTNFLAKLGATLFAPFLVNSFSDFEPFLKSLTSKFRLRKDFFVTALCAFWLYPPCNFKLDCFSAHFAEFMFGLFNLLVEDSDKSNWTTCFKETLKTIEQMVIESTNVPAALMVAVQMGDLCQRMSVTLNERKASRGSGQKSPTEDVDAFIVFDKPELELYSELCNELPSFWALLSFHLSVLHLLQWLSQQTADESLSSQLSASNFSVAKLVQKGVGFYREQLGLWVSNLPTFSAHGIVSLFPSDVHSEKNTDEICFDAKIFHALRLLCKGILPHNLRLELILCDCVWECASAWYKDESRRVTKLKRSIDLLQFLSSVPKLQNGMALLLWDTFIASSFKKCFLLIEEQMGSAGPGRSDGGTLPLMGKDRLLRRDVLIVERDLPDYTSCIRKFLEMLAESCCHLCSRQDIAYGPLAGSLHSEDPELTDFICHHKFKQHSSLSERKFAGNLTGQTLIQLIDCQKSVNYHLALHMSHLAAVIELQINLATNAYPKPSSLFDSNGKRAFFNPFHTHPLLPMGRVDDRTKTRRQRFIEQCMETHGRENERTGQSSERCRELRKVIDRLTKEWALNVTTLQVNEVTRLYLNGADEEAEVKCDKLSGNRQKLALELVPVISGRIKLLNEKSRSGLFDKIGQSSAASPGTMTFINDTPDEYLPNFDQIDSKRIRRLVALSGSCLVEKSGRSQQMNRRDENQTMEFSKCQQLLREFNEICNVIEWMENRK</sequence>
<comment type="caution">
    <text evidence="7">The sequence shown here is derived from an EMBL/GenBank/DDBJ whole genome shotgun (WGS) entry which is preliminary data.</text>
</comment>
<keyword evidence="3" id="KW-0343">GTPase activation</keyword>